<evidence type="ECO:0000313" key="8">
    <source>
        <dbReference type="EMBL" id="TMI90877.1"/>
    </source>
</evidence>
<dbReference type="InterPro" id="IPR006366">
    <property type="entry name" value="CobA/CysG_C"/>
</dbReference>
<gene>
    <name evidence="8" type="primary">cobA</name>
    <name evidence="8" type="ORF">E6H00_05460</name>
</gene>
<dbReference type="PROSITE" id="PS00840">
    <property type="entry name" value="SUMT_2"/>
    <property type="match status" value="1"/>
</dbReference>
<dbReference type="InterPro" id="IPR035996">
    <property type="entry name" value="4pyrrol_Methylase_sf"/>
</dbReference>
<dbReference type="GO" id="GO:0032259">
    <property type="term" value="P:methylation"/>
    <property type="evidence" value="ECO:0007669"/>
    <property type="project" value="UniProtKB-KW"/>
</dbReference>
<dbReference type="InterPro" id="IPR014776">
    <property type="entry name" value="4pyrrole_Mease_sub2"/>
</dbReference>
<keyword evidence="4" id="KW-0949">S-adenosyl-L-methionine</keyword>
<dbReference type="GO" id="GO:0004851">
    <property type="term" value="F:uroporphyrin-III C-methyltransferase activity"/>
    <property type="evidence" value="ECO:0007669"/>
    <property type="project" value="UniProtKB-EC"/>
</dbReference>
<dbReference type="Gene3D" id="3.30.950.10">
    <property type="entry name" value="Methyltransferase, Cobalt-precorrin-4 Transmethylase, Domain 2"/>
    <property type="match status" value="1"/>
</dbReference>
<evidence type="ECO:0000256" key="6">
    <source>
        <dbReference type="RuleBase" id="RU003960"/>
    </source>
</evidence>
<dbReference type="FunFam" id="3.40.1010.10:FF:000001">
    <property type="entry name" value="Siroheme synthase"/>
    <property type="match status" value="1"/>
</dbReference>
<evidence type="ECO:0000256" key="3">
    <source>
        <dbReference type="ARBA" id="ARBA00022679"/>
    </source>
</evidence>
<dbReference type="PANTHER" id="PTHR45790">
    <property type="entry name" value="SIROHEME SYNTHASE-RELATED"/>
    <property type="match status" value="1"/>
</dbReference>
<evidence type="ECO:0000256" key="1">
    <source>
        <dbReference type="ARBA" id="ARBA00012162"/>
    </source>
</evidence>
<feature type="domain" description="Tetrapyrrole methylase" evidence="7">
    <location>
        <begin position="10"/>
        <end position="218"/>
    </location>
</feature>
<reference evidence="8 9" key="1">
    <citation type="journal article" date="2019" name="Nat. Microbiol.">
        <title>Mediterranean grassland soil C-N compound turnover is dependent on rainfall and depth, and is mediated by genomically divergent microorganisms.</title>
        <authorList>
            <person name="Diamond S."/>
            <person name="Andeer P.F."/>
            <person name="Li Z."/>
            <person name="Crits-Christoph A."/>
            <person name="Burstein D."/>
            <person name="Anantharaman K."/>
            <person name="Lane K.R."/>
            <person name="Thomas B.C."/>
            <person name="Pan C."/>
            <person name="Northen T.R."/>
            <person name="Banfield J.F."/>
        </authorList>
    </citation>
    <scope>NUCLEOTIDE SEQUENCE [LARGE SCALE GENOMIC DNA]</scope>
    <source>
        <strain evidence="8">NP_3</strain>
    </source>
</reference>
<dbReference type="EC" id="2.1.1.107" evidence="1"/>
<evidence type="ECO:0000256" key="5">
    <source>
        <dbReference type="ARBA" id="ARBA00023244"/>
    </source>
</evidence>
<dbReference type="InterPro" id="IPR003043">
    <property type="entry name" value="Uropor_MeTrfase_CS"/>
</dbReference>
<keyword evidence="3 6" id="KW-0808">Transferase</keyword>
<dbReference type="AlphaFoldDB" id="A0A537K522"/>
<dbReference type="Pfam" id="PF00590">
    <property type="entry name" value="TP_methylase"/>
    <property type="match status" value="1"/>
</dbReference>
<evidence type="ECO:0000313" key="9">
    <source>
        <dbReference type="Proteomes" id="UP000318509"/>
    </source>
</evidence>
<evidence type="ECO:0000256" key="4">
    <source>
        <dbReference type="ARBA" id="ARBA00022691"/>
    </source>
</evidence>
<dbReference type="PROSITE" id="PS00839">
    <property type="entry name" value="SUMT_1"/>
    <property type="match status" value="1"/>
</dbReference>
<comment type="caution">
    <text evidence="8">The sequence shown here is derived from an EMBL/GenBank/DDBJ whole genome shotgun (WGS) entry which is preliminary data.</text>
</comment>
<evidence type="ECO:0000259" key="7">
    <source>
        <dbReference type="Pfam" id="PF00590"/>
    </source>
</evidence>
<name>A0A537K522_9BACT</name>
<dbReference type="InterPro" id="IPR014777">
    <property type="entry name" value="4pyrrole_Mease_sub1"/>
</dbReference>
<dbReference type="NCBIfam" id="NF004790">
    <property type="entry name" value="PRK06136.1"/>
    <property type="match status" value="1"/>
</dbReference>
<protein>
    <recommendedName>
        <fullName evidence="1">uroporphyrinogen-III C-methyltransferase</fullName>
        <ecNumber evidence="1">2.1.1.107</ecNumber>
    </recommendedName>
</protein>
<accession>A0A537K522</accession>
<evidence type="ECO:0000256" key="2">
    <source>
        <dbReference type="ARBA" id="ARBA00022603"/>
    </source>
</evidence>
<dbReference type="Proteomes" id="UP000318509">
    <property type="component" value="Unassembled WGS sequence"/>
</dbReference>
<dbReference type="InterPro" id="IPR050161">
    <property type="entry name" value="Siro_Cobalamin_biosynth"/>
</dbReference>
<keyword evidence="5" id="KW-0627">Porphyrin biosynthesis</keyword>
<dbReference type="CDD" id="cd11642">
    <property type="entry name" value="SUMT"/>
    <property type="match status" value="1"/>
</dbReference>
<dbReference type="FunFam" id="3.30.950.10:FF:000001">
    <property type="entry name" value="Siroheme synthase"/>
    <property type="match status" value="1"/>
</dbReference>
<dbReference type="SUPFAM" id="SSF53790">
    <property type="entry name" value="Tetrapyrrole methylase"/>
    <property type="match status" value="1"/>
</dbReference>
<sequence length="282" mass="29609">MTMARRRGIVYLVGAGPGDPGLITVRGLAVLRESDVVVYDRLVHPALLLEAPRAERIFAGKAAGRHLAAQEEINALLIARASDGLVVTRLKGGDPFIFGRGGEECEALRAARVRFEIVPGVTSAVAVPAYAGIPVTHRRHASGFAVVTGHECGRDHDLDWAALAKMPALVVLMGHRALSTITRRLMHHGAPPSLPAAIISHGTTPRQRVITGTLATLASLAGGAGLEPPSVLVVGEIVRLRETLEWFTPAGNTESIVWCGDPDHARAASDGRPAAVAGPVPP</sequence>
<dbReference type="GO" id="GO:0019354">
    <property type="term" value="P:siroheme biosynthetic process"/>
    <property type="evidence" value="ECO:0007669"/>
    <property type="project" value="InterPro"/>
</dbReference>
<keyword evidence="2 6" id="KW-0489">Methyltransferase</keyword>
<proteinExistence type="inferred from homology"/>
<dbReference type="EMBL" id="VBAK01000106">
    <property type="protein sequence ID" value="TMI90877.1"/>
    <property type="molecule type" value="Genomic_DNA"/>
</dbReference>
<organism evidence="8 9">
    <name type="scientific">Candidatus Segetimicrobium genomatis</name>
    <dbReference type="NCBI Taxonomy" id="2569760"/>
    <lineage>
        <taxon>Bacteria</taxon>
        <taxon>Bacillati</taxon>
        <taxon>Candidatus Sysuimicrobiota</taxon>
        <taxon>Candidatus Sysuimicrobiia</taxon>
        <taxon>Candidatus Sysuimicrobiales</taxon>
        <taxon>Candidatus Segetimicrobiaceae</taxon>
        <taxon>Candidatus Segetimicrobium</taxon>
    </lineage>
</organism>
<dbReference type="PANTHER" id="PTHR45790:SF3">
    <property type="entry name" value="S-ADENOSYL-L-METHIONINE-DEPENDENT UROPORPHYRINOGEN III METHYLTRANSFERASE, CHLOROPLASTIC"/>
    <property type="match status" value="1"/>
</dbReference>
<dbReference type="NCBIfam" id="TIGR01469">
    <property type="entry name" value="cobA_cysG_Cterm"/>
    <property type="match status" value="1"/>
</dbReference>
<dbReference type="Gene3D" id="3.40.1010.10">
    <property type="entry name" value="Cobalt-precorrin-4 Transmethylase, Domain 1"/>
    <property type="match status" value="1"/>
</dbReference>
<dbReference type="InterPro" id="IPR000878">
    <property type="entry name" value="4pyrrol_Mease"/>
</dbReference>
<comment type="similarity">
    <text evidence="6">Belongs to the precorrin methyltransferase family.</text>
</comment>